<accession>F0S8Y5</accession>
<dbReference type="Proteomes" id="UP000000310">
    <property type="component" value="Chromosome"/>
</dbReference>
<dbReference type="AlphaFoldDB" id="F0S8Y5"/>
<evidence type="ECO:0008006" key="3">
    <source>
        <dbReference type="Google" id="ProtNLM"/>
    </source>
</evidence>
<reference evidence="1 2" key="1">
    <citation type="journal article" date="2011" name="Stand. Genomic Sci.">
        <title>Complete genome sequence of the gliding, heparinolytic Pedobacter saltans type strain (113).</title>
        <authorList>
            <person name="Liolios K."/>
            <person name="Sikorski J."/>
            <person name="Lu M."/>
            <person name="Nolan M."/>
            <person name="Lapidus A."/>
            <person name="Lucas S."/>
            <person name="Hammon N."/>
            <person name="Deshpande S."/>
            <person name="Cheng J.F."/>
            <person name="Tapia R."/>
            <person name="Han C."/>
            <person name="Goodwin L."/>
            <person name="Pitluck S."/>
            <person name="Huntemann M."/>
            <person name="Ivanova N."/>
            <person name="Pagani I."/>
            <person name="Mavromatis K."/>
            <person name="Ovchinikova G."/>
            <person name="Pati A."/>
            <person name="Chen A."/>
            <person name="Palaniappan K."/>
            <person name="Land M."/>
            <person name="Hauser L."/>
            <person name="Brambilla E.M."/>
            <person name="Kotsyurbenko O."/>
            <person name="Rohde M."/>
            <person name="Tindall B.J."/>
            <person name="Abt B."/>
            <person name="Goker M."/>
            <person name="Detter J.C."/>
            <person name="Woyke T."/>
            <person name="Bristow J."/>
            <person name="Eisen J.A."/>
            <person name="Markowitz V."/>
            <person name="Hugenholtz P."/>
            <person name="Klenk H.P."/>
            <person name="Kyrpides N.C."/>
        </authorList>
    </citation>
    <scope>NUCLEOTIDE SEQUENCE [LARGE SCALE GENOMIC DNA]</scope>
    <source>
        <strain evidence="2">ATCC 51119 / DSM 12145 / JCM 21818 / LMG 10337 / NBRC 100064 / NCIMB 13643</strain>
    </source>
</reference>
<keyword evidence="2" id="KW-1185">Reference proteome</keyword>
<evidence type="ECO:0000313" key="1">
    <source>
        <dbReference type="EMBL" id="ADY53472.1"/>
    </source>
</evidence>
<dbReference type="HOGENOM" id="CLU_2106212_0_0_10"/>
<gene>
    <name evidence="1" type="ordered locus">Pedsa_2933</name>
</gene>
<sequence>MEWYSAKLVYQISNTENDTVQFDEQLRIINAISKELAYEIANQLGYINQEKVVTDSGATLNWNFIAVTEVKYIGEVKHGAEIYSSIKDTPKELFLEETSKKAAYLKDSYSTSLEKAF</sequence>
<protein>
    <recommendedName>
        <fullName evidence="3">DUF4288 domain-containing protein</fullName>
    </recommendedName>
</protein>
<dbReference type="KEGG" id="psn:Pedsa_2933"/>
<dbReference type="STRING" id="762903.Pedsa_2933"/>
<organism evidence="1 2">
    <name type="scientific">Pseudopedobacter saltans (strain ATCC 51119 / DSM 12145 / JCM 21818 / CCUG 39354 / LMG 10337 / NBRC 100064 / NCIMB 13643)</name>
    <name type="common">Pedobacter saltans</name>
    <dbReference type="NCBI Taxonomy" id="762903"/>
    <lineage>
        <taxon>Bacteria</taxon>
        <taxon>Pseudomonadati</taxon>
        <taxon>Bacteroidota</taxon>
        <taxon>Sphingobacteriia</taxon>
        <taxon>Sphingobacteriales</taxon>
        <taxon>Sphingobacteriaceae</taxon>
        <taxon>Pseudopedobacter</taxon>
    </lineage>
</organism>
<dbReference type="OrthoDB" id="795527at2"/>
<name>F0S8Y5_PSESL</name>
<evidence type="ECO:0000313" key="2">
    <source>
        <dbReference type="Proteomes" id="UP000000310"/>
    </source>
</evidence>
<dbReference type="RefSeq" id="WP_013633957.1">
    <property type="nucleotide sequence ID" value="NC_015177.1"/>
</dbReference>
<dbReference type="EMBL" id="CP002545">
    <property type="protein sequence ID" value="ADY53472.1"/>
    <property type="molecule type" value="Genomic_DNA"/>
</dbReference>
<proteinExistence type="predicted"/>
<dbReference type="Pfam" id="PF14119">
    <property type="entry name" value="DUF4288"/>
    <property type="match status" value="1"/>
</dbReference>
<reference evidence="2" key="2">
    <citation type="submission" date="2011-02" db="EMBL/GenBank/DDBJ databases">
        <title>The complete genome of Pedobacter saltans DSM 12145.</title>
        <authorList>
            <consortium name="US DOE Joint Genome Institute (JGI-PGF)"/>
            <person name="Lucas S."/>
            <person name="Copeland A."/>
            <person name="Lapidus A."/>
            <person name="Bruce D."/>
            <person name="Goodwin L."/>
            <person name="Pitluck S."/>
            <person name="Kyrpides N."/>
            <person name="Mavromatis K."/>
            <person name="Pagani I."/>
            <person name="Ivanova N."/>
            <person name="Ovchinnikova G."/>
            <person name="Lu M."/>
            <person name="Detter J.C."/>
            <person name="Han C."/>
            <person name="Land M."/>
            <person name="Hauser L."/>
            <person name="Markowitz V."/>
            <person name="Cheng J.-F."/>
            <person name="Hugenholtz P."/>
            <person name="Woyke T."/>
            <person name="Wu D."/>
            <person name="Tindall B."/>
            <person name="Pomrenke H.G."/>
            <person name="Brambilla E."/>
            <person name="Klenk H.-P."/>
            <person name="Eisen J.A."/>
        </authorList>
    </citation>
    <scope>NUCLEOTIDE SEQUENCE [LARGE SCALE GENOMIC DNA]</scope>
    <source>
        <strain evidence="2">ATCC 51119 / DSM 12145 / JCM 21818 / LMG 10337 / NBRC 100064 / NCIMB 13643</strain>
    </source>
</reference>
<dbReference type="InterPro" id="IPR025630">
    <property type="entry name" value="DUF4288"/>
</dbReference>